<dbReference type="STRING" id="861266.ARTSIC4J27_2011"/>
<name>A0A024H2V6_9MICC</name>
<gene>
    <name evidence="1" type="ORF">ARTSIC4J27_2011</name>
</gene>
<evidence type="ECO:0000313" key="2">
    <source>
        <dbReference type="Proteomes" id="UP000035722"/>
    </source>
</evidence>
<comment type="caution">
    <text evidence="1">The sequence shown here is derived from an EMBL/GenBank/DDBJ whole genome shotgun (WGS) entry which is preliminary data.</text>
</comment>
<proteinExistence type="predicted"/>
<dbReference type="Proteomes" id="UP000035722">
    <property type="component" value="Unassembled WGS sequence"/>
</dbReference>
<dbReference type="AlphaFoldDB" id="A0A024H2V6"/>
<evidence type="ECO:0000313" key="1">
    <source>
        <dbReference type="EMBL" id="CCQ46051.1"/>
    </source>
</evidence>
<reference evidence="2" key="1">
    <citation type="journal article" date="2014" name="Genome Announc.">
        <title>Genome Sequence of Arthrobacter siccitolerans 4J27, a Xeroprotectant-Producing Desiccation-Tolerant Microorganism.</title>
        <authorList>
            <person name="Manzanera M."/>
            <person name="Santa-Cruz-Calvo L."/>
            <person name="Vilchez J.I."/>
            <person name="Garcia-Fontana C."/>
            <person name="Silva-Castro G.A."/>
            <person name="Calvo C."/>
            <person name="Gonzalez-Lopez J."/>
        </authorList>
    </citation>
    <scope>NUCLEOTIDE SEQUENCE [LARGE SCALE GENOMIC DNA]</scope>
    <source>
        <strain evidence="2">4J27</strain>
    </source>
</reference>
<accession>A0A024H2V6</accession>
<sequence length="43" mass="4664">MPGSPLTVFAYAQLAAVADGTADIPLVNSYLDQKYLRPTDRSH</sequence>
<dbReference type="EMBL" id="CAQI01000042">
    <property type="protein sequence ID" value="CCQ46051.1"/>
    <property type="molecule type" value="Genomic_DNA"/>
</dbReference>
<organism evidence="1 2">
    <name type="scientific">Pseudarthrobacter siccitolerans</name>
    <dbReference type="NCBI Taxonomy" id="861266"/>
    <lineage>
        <taxon>Bacteria</taxon>
        <taxon>Bacillati</taxon>
        <taxon>Actinomycetota</taxon>
        <taxon>Actinomycetes</taxon>
        <taxon>Micrococcales</taxon>
        <taxon>Micrococcaceae</taxon>
        <taxon>Pseudarthrobacter</taxon>
    </lineage>
</organism>
<keyword evidence="2" id="KW-1185">Reference proteome</keyword>
<protein>
    <submittedName>
        <fullName evidence="1">Uncharacterized protein</fullName>
    </submittedName>
</protein>